<dbReference type="AlphaFoldDB" id="B1GZJ1"/>
<dbReference type="InterPro" id="IPR029149">
    <property type="entry name" value="Creatin/AminoP/Spt16_N"/>
</dbReference>
<dbReference type="InterPro" id="IPR000994">
    <property type="entry name" value="Pept_M24"/>
</dbReference>
<dbReference type="STRING" id="471821.TGRD_190"/>
<keyword evidence="3" id="KW-0378">Hydrolase</keyword>
<keyword evidence="4" id="KW-1185">Reference proteome</keyword>
<dbReference type="InterPro" id="IPR000587">
    <property type="entry name" value="Creatinase_N"/>
</dbReference>
<evidence type="ECO:0000259" key="1">
    <source>
        <dbReference type="Pfam" id="PF00557"/>
    </source>
</evidence>
<accession>B1GZJ1</accession>
<dbReference type="SUPFAM" id="SSF53092">
    <property type="entry name" value="Creatinase/prolidase N-terminal domain"/>
    <property type="match status" value="1"/>
</dbReference>
<evidence type="ECO:0000259" key="2">
    <source>
        <dbReference type="Pfam" id="PF01321"/>
    </source>
</evidence>
<dbReference type="Pfam" id="PF01321">
    <property type="entry name" value="Creatinase_N"/>
    <property type="match status" value="1"/>
</dbReference>
<evidence type="ECO:0000313" key="3">
    <source>
        <dbReference type="EMBL" id="BAG13673.1"/>
    </source>
</evidence>
<dbReference type="PATRIC" id="fig|471821.5.peg.290"/>
<feature type="domain" description="Peptidase M24" evidence="1">
    <location>
        <begin position="137"/>
        <end position="339"/>
    </location>
</feature>
<dbReference type="EMBL" id="AP009510">
    <property type="protein sequence ID" value="BAG13673.1"/>
    <property type="molecule type" value="Genomic_DNA"/>
</dbReference>
<dbReference type="InterPro" id="IPR050659">
    <property type="entry name" value="Peptidase_M24B"/>
</dbReference>
<dbReference type="SUPFAM" id="SSF55920">
    <property type="entry name" value="Creatinase/aminopeptidase"/>
    <property type="match status" value="1"/>
</dbReference>
<dbReference type="HOGENOM" id="CLU_017266_4_1_0"/>
<dbReference type="InterPro" id="IPR036005">
    <property type="entry name" value="Creatinase/aminopeptidase-like"/>
</dbReference>
<name>B1GZJ1_ENDTX</name>
<protein>
    <submittedName>
        <fullName evidence="3">Xaa-Pro aminopeptidase</fullName>
    </submittedName>
</protein>
<dbReference type="Gene3D" id="3.40.350.10">
    <property type="entry name" value="Creatinase/prolidase N-terminal domain"/>
    <property type="match status" value="1"/>
</dbReference>
<dbReference type="CDD" id="cd01092">
    <property type="entry name" value="APP-like"/>
    <property type="match status" value="1"/>
</dbReference>
<evidence type="ECO:0000313" key="4">
    <source>
        <dbReference type="Proteomes" id="UP000001691"/>
    </source>
</evidence>
<dbReference type="PANTHER" id="PTHR46112:SF2">
    <property type="entry name" value="XAA-PRO AMINOPEPTIDASE P-RELATED"/>
    <property type="match status" value="1"/>
</dbReference>
<dbReference type="RefSeq" id="WP_015423201.1">
    <property type="nucleotide sequence ID" value="NC_020419.1"/>
</dbReference>
<sequence length="350" mass="39613">MKEKILKKILGKYQTESILFTNVKETSYLTGAEFDGFWLLNAKDNTHIICSKMIENQIMEYFGKQNIRMHAESPLYKTVVKILKQDKINSLLINPKYMNAADFILINENLSHEKINLIKKTGVLDSLRIIKGTVEVENLKKACQIVSEVCNTVKEELKPGLSEIDIHYRVIELFAKNRVTESFIPIIASGANSANPHHRSSNRKIIENDIVMMDIGCMYNGYCSDLTRTYFLDKINDKQKKIWNIVKSSQNAVLKEIKAGLPLSWADKTARNIIEAAGYKDKFIHTTGHGVGIEIHEMPLLAPNAEGVFLTHMAVTVEPGIYIEGEFGVRIEDTILIKENGCEMLTSAVY</sequence>
<dbReference type="Pfam" id="PF00557">
    <property type="entry name" value="Peptidase_M24"/>
    <property type="match status" value="1"/>
</dbReference>
<organism evidence="3 4">
    <name type="scientific">Endomicrobium trichonymphae</name>
    <dbReference type="NCBI Taxonomy" id="1408204"/>
    <lineage>
        <taxon>Bacteria</taxon>
        <taxon>Pseudomonadati</taxon>
        <taxon>Elusimicrobiota</taxon>
        <taxon>Endomicrobiia</taxon>
        <taxon>Endomicrobiales</taxon>
        <taxon>Endomicrobiaceae</taxon>
        <taxon>Candidatus Endomicrobiellum</taxon>
    </lineage>
</organism>
<keyword evidence="3" id="KW-0645">Protease</keyword>
<dbReference type="GO" id="GO:0004177">
    <property type="term" value="F:aminopeptidase activity"/>
    <property type="evidence" value="ECO:0007669"/>
    <property type="project" value="UniProtKB-KW"/>
</dbReference>
<reference evidence="4" key="1">
    <citation type="journal article" date="2008" name="Proc. Natl. Acad. Sci. U.S.A.">
        <title>Complete genome of the uncultured termite group 1 bacteria in a single host protist cell.</title>
        <authorList>
            <person name="Hongoh Y."/>
            <person name="Sharma V.K."/>
            <person name="Prakash T."/>
            <person name="Noda S."/>
            <person name="Taylor T.D."/>
            <person name="Kudo T."/>
            <person name="Sakaki Y."/>
            <person name="Toyoda A."/>
            <person name="Hattori M."/>
            <person name="Ohkuma M."/>
        </authorList>
    </citation>
    <scope>NUCLEOTIDE SEQUENCE [LARGE SCALE GENOMIC DNA]</scope>
    <source>
        <strain evidence="4">Rs-D17 genomovar Ri2008</strain>
    </source>
</reference>
<dbReference type="Gene3D" id="3.90.230.10">
    <property type="entry name" value="Creatinase/methionine aminopeptidase superfamily"/>
    <property type="match status" value="1"/>
</dbReference>
<dbReference type="KEGG" id="rsd:TGRD_189"/>
<gene>
    <name evidence="3" type="ordered locus">TGRD_189</name>
</gene>
<dbReference type="Proteomes" id="UP000001691">
    <property type="component" value="Chromosome"/>
</dbReference>
<keyword evidence="3" id="KW-0031">Aminopeptidase</keyword>
<feature type="domain" description="Creatinase N-terminal" evidence="2">
    <location>
        <begin position="6"/>
        <end position="130"/>
    </location>
</feature>
<dbReference type="PANTHER" id="PTHR46112">
    <property type="entry name" value="AMINOPEPTIDASE"/>
    <property type="match status" value="1"/>
</dbReference>
<proteinExistence type="predicted"/>